<evidence type="ECO:0000313" key="1">
    <source>
        <dbReference type="EMBL" id="KAJ4859075.1"/>
    </source>
</evidence>
<comment type="caution">
    <text evidence="1">The sequence shown here is derived from an EMBL/GenBank/DDBJ whole genome shotgun (WGS) entry which is preliminary data.</text>
</comment>
<dbReference type="AlphaFoldDB" id="A0A9W9B9N8"/>
<evidence type="ECO:0000313" key="2">
    <source>
        <dbReference type="Proteomes" id="UP001140511"/>
    </source>
</evidence>
<gene>
    <name evidence="1" type="ORF">T069G_07342</name>
</gene>
<proteinExistence type="predicted"/>
<protein>
    <submittedName>
        <fullName evidence="1">Uncharacterized protein</fullName>
    </submittedName>
</protein>
<dbReference type="Proteomes" id="UP001140511">
    <property type="component" value="Unassembled WGS sequence"/>
</dbReference>
<organism evidence="1 2">
    <name type="scientific">Trichoderma breve</name>
    <dbReference type="NCBI Taxonomy" id="2034170"/>
    <lineage>
        <taxon>Eukaryota</taxon>
        <taxon>Fungi</taxon>
        <taxon>Dikarya</taxon>
        <taxon>Ascomycota</taxon>
        <taxon>Pezizomycotina</taxon>
        <taxon>Sordariomycetes</taxon>
        <taxon>Hypocreomycetidae</taxon>
        <taxon>Hypocreales</taxon>
        <taxon>Hypocreaceae</taxon>
        <taxon>Trichoderma</taxon>
    </lineage>
</organism>
<reference evidence="1" key="1">
    <citation type="submission" date="2022-09" db="EMBL/GenBank/DDBJ databases">
        <title>Chromosome-level assembly of Trichoderma breve T069, a fungus used in development of biopesticide product.</title>
        <authorList>
            <person name="Lin R."/>
            <person name="Liu T."/>
        </authorList>
    </citation>
    <scope>NUCLEOTIDE SEQUENCE</scope>
    <source>
        <strain evidence="1">T069</strain>
    </source>
</reference>
<dbReference type="EMBL" id="JAOPEN010000004">
    <property type="protein sequence ID" value="KAJ4859075.1"/>
    <property type="molecule type" value="Genomic_DNA"/>
</dbReference>
<dbReference type="RefSeq" id="XP_056028131.1">
    <property type="nucleotide sequence ID" value="XM_056174552.1"/>
</dbReference>
<keyword evidence="2" id="KW-1185">Reference proteome</keyword>
<dbReference type="GeneID" id="80869240"/>
<sequence>MGDIYTPKSDVEIESLYFDGQSLRTFKLDITIKTGVYFGWVSYVTISLFYGHTFIGEAILEDEFVNLENYKGELYIELDGAVIQHMGAFKSFIRDIMPKPQLDACQSD</sequence>
<accession>A0A9W9B9N8</accession>
<name>A0A9W9B9N8_9HYPO</name>